<comment type="caution">
    <text evidence="3">The sequence shown here is derived from an EMBL/GenBank/DDBJ whole genome shotgun (WGS) entry which is preliminary data.</text>
</comment>
<name>A0ABP5JVB2_9ACTN</name>
<keyword evidence="4" id="KW-1185">Reference proteome</keyword>
<keyword evidence="2" id="KW-0732">Signal</keyword>
<keyword evidence="1" id="KW-0812">Transmembrane</keyword>
<evidence type="ECO:0000313" key="3">
    <source>
        <dbReference type="EMBL" id="GAA2123139.1"/>
    </source>
</evidence>
<dbReference type="Proteomes" id="UP001500443">
    <property type="component" value="Unassembled WGS sequence"/>
</dbReference>
<gene>
    <name evidence="3" type="ORF">GCM10009802_27390</name>
</gene>
<protein>
    <recommendedName>
        <fullName evidence="5">TPM domain-containing protein</fullName>
    </recommendedName>
</protein>
<organism evidence="3 4">
    <name type="scientific">Streptomyces synnematoformans</name>
    <dbReference type="NCBI Taxonomy" id="415721"/>
    <lineage>
        <taxon>Bacteria</taxon>
        <taxon>Bacillati</taxon>
        <taxon>Actinomycetota</taxon>
        <taxon>Actinomycetes</taxon>
        <taxon>Kitasatosporales</taxon>
        <taxon>Streptomycetaceae</taxon>
        <taxon>Streptomyces</taxon>
    </lineage>
</organism>
<reference evidence="4" key="1">
    <citation type="journal article" date="2019" name="Int. J. Syst. Evol. Microbiol.">
        <title>The Global Catalogue of Microorganisms (GCM) 10K type strain sequencing project: providing services to taxonomists for standard genome sequencing and annotation.</title>
        <authorList>
            <consortium name="The Broad Institute Genomics Platform"/>
            <consortium name="The Broad Institute Genome Sequencing Center for Infectious Disease"/>
            <person name="Wu L."/>
            <person name="Ma J."/>
        </authorList>
    </citation>
    <scope>NUCLEOTIDE SEQUENCE [LARGE SCALE GENOMIC DNA]</scope>
    <source>
        <strain evidence="4">JCM 15481</strain>
    </source>
</reference>
<evidence type="ECO:0000256" key="1">
    <source>
        <dbReference type="SAM" id="Phobius"/>
    </source>
</evidence>
<evidence type="ECO:0000256" key="2">
    <source>
        <dbReference type="SAM" id="SignalP"/>
    </source>
</evidence>
<dbReference type="EMBL" id="BAAAPF010000071">
    <property type="protein sequence ID" value="GAA2123139.1"/>
    <property type="molecule type" value="Genomic_DNA"/>
</dbReference>
<feature type="transmembrane region" description="Helical" evidence="1">
    <location>
        <begin position="169"/>
        <end position="192"/>
    </location>
</feature>
<proteinExistence type="predicted"/>
<keyword evidence="1" id="KW-1133">Transmembrane helix</keyword>
<sequence>MHRMLVPLVALLVALLAALLTASPSAAQDPDPVGDAAEALRERPVYVHPDARDQMSAGRADALAARLRDAGRPVFVAVLPDDSGIAARDVLQNLRARTGIAGVYAVRLGDGFGAAADSRVLSERAVGNLRRAAVGAHPDDATGQLVTFADEAAEQARGREPSGWRDSAGIGAAGAVTLGVVVLLVAGGTLLVRQRGKRRRAEEARAQLARLRTVIDEDITAYGEEMTRIAFEPAGPAADDAMRADYQRALDAYEKAKSRMDAARVPGDVRGVTEALEEGRFALTTLAARRAGEALPERRPPCFFDPRHGPSATDVEWAPPGAAAHTVPACAADANLLAAGEEPMARTVETARGRQPYWNAGPVYAPWAGGYFGGGLLPGLLVGTMLGQMMYAPGAWGGADGTGAGGYEGGDQTGADFDPGDFGGGFGGGDFGGGGGGGDFGGGFGGF</sequence>
<evidence type="ECO:0000313" key="4">
    <source>
        <dbReference type="Proteomes" id="UP001500443"/>
    </source>
</evidence>
<dbReference type="RefSeq" id="WP_344290291.1">
    <property type="nucleotide sequence ID" value="NZ_BAAAPF010000071.1"/>
</dbReference>
<keyword evidence="1" id="KW-0472">Membrane</keyword>
<feature type="signal peptide" evidence="2">
    <location>
        <begin position="1"/>
        <end position="27"/>
    </location>
</feature>
<accession>A0ABP5JVB2</accession>
<feature type="chain" id="PRO_5045754050" description="TPM domain-containing protein" evidence="2">
    <location>
        <begin position="28"/>
        <end position="447"/>
    </location>
</feature>
<evidence type="ECO:0008006" key="5">
    <source>
        <dbReference type="Google" id="ProtNLM"/>
    </source>
</evidence>